<dbReference type="PANTHER" id="PTHR22807:SF53">
    <property type="entry name" value="RIBOSOMAL RNA SMALL SUBUNIT METHYLTRANSFERASE B-RELATED"/>
    <property type="match status" value="1"/>
</dbReference>
<dbReference type="OrthoDB" id="9810297at2"/>
<dbReference type="Proteomes" id="UP000199026">
    <property type="component" value="Unassembled WGS sequence"/>
</dbReference>
<protein>
    <submittedName>
        <fullName evidence="7">16S rRNA (Cytosine967-C5)-methyltransferase</fullName>
    </submittedName>
</protein>
<keyword evidence="3 5" id="KW-0949">S-adenosyl-L-methionine</keyword>
<evidence type="ECO:0000256" key="5">
    <source>
        <dbReference type="PROSITE-ProRule" id="PRU01023"/>
    </source>
</evidence>
<evidence type="ECO:0000256" key="4">
    <source>
        <dbReference type="ARBA" id="ARBA00022884"/>
    </source>
</evidence>
<sequence>MTPAARVAAAAEILDVILGGEPAEKALTGWARGSRYAGSKDRASVRDHVFQALRCMRSYAALGGGEDVTGRSLMLGAMRAEGADLAGIFSGEGHAPAPLSEDELAGGRAPEAGAEACDMPEWLWPALEAALGEGAAAEASLMRERADVFLRVNPLYGTVAEAQAALAEEGVVSEAHPLSEMALKVVEGARRVRLTHAFEDGLIELQDAASQAVVDWLPLEGAMRVLDYCAGGGGKSLAIAARSDAKIVATDIAPERMKDLPERATRAGASITVTSLEDLSAEDCFDFVLCDAPCSGSGAWRRSPAGKWQLTEERLIELCDTQVDVLKSASHHVSEAGQLAYVTCSLLRVENEDVVARFEALAPEWSCTAQQRWLPSAGGDGFFGAIFTRK</sequence>
<feature type="binding site" evidence="5">
    <location>
        <position position="251"/>
    </location>
    <ligand>
        <name>S-adenosyl-L-methionine</name>
        <dbReference type="ChEBI" id="CHEBI:59789"/>
    </ligand>
</feature>
<feature type="binding site" evidence="5">
    <location>
        <position position="291"/>
    </location>
    <ligand>
        <name>S-adenosyl-L-methionine</name>
        <dbReference type="ChEBI" id="CHEBI:59789"/>
    </ligand>
</feature>
<dbReference type="InterPro" id="IPR029063">
    <property type="entry name" value="SAM-dependent_MTases_sf"/>
</dbReference>
<dbReference type="EMBL" id="FNPR01000001">
    <property type="protein sequence ID" value="SDY27351.1"/>
    <property type="molecule type" value="Genomic_DNA"/>
</dbReference>
<dbReference type="AlphaFoldDB" id="A0A1H3II53"/>
<dbReference type="InterPro" id="IPR001678">
    <property type="entry name" value="MeTrfase_RsmB-F_NOP2_dom"/>
</dbReference>
<dbReference type="Pfam" id="PF01189">
    <property type="entry name" value="Methyltr_RsmB-F"/>
    <property type="match status" value="1"/>
</dbReference>
<evidence type="ECO:0000313" key="7">
    <source>
        <dbReference type="EMBL" id="SDY27351.1"/>
    </source>
</evidence>
<dbReference type="Gene3D" id="3.30.70.1170">
    <property type="entry name" value="Sun protein, domain 3"/>
    <property type="match status" value="1"/>
</dbReference>
<organism evidence="7 8">
    <name type="scientific">Lentibacter algarum</name>
    <dbReference type="NCBI Taxonomy" id="576131"/>
    <lineage>
        <taxon>Bacteria</taxon>
        <taxon>Pseudomonadati</taxon>
        <taxon>Pseudomonadota</taxon>
        <taxon>Alphaproteobacteria</taxon>
        <taxon>Rhodobacterales</taxon>
        <taxon>Roseobacteraceae</taxon>
        <taxon>Lentibacter</taxon>
    </lineage>
</organism>
<dbReference type="GO" id="GO:0008173">
    <property type="term" value="F:RNA methyltransferase activity"/>
    <property type="evidence" value="ECO:0007669"/>
    <property type="project" value="InterPro"/>
</dbReference>
<dbReference type="InterPro" id="IPR049560">
    <property type="entry name" value="MeTrfase_RsmB-F_NOP2_cat"/>
</dbReference>
<feature type="domain" description="SAM-dependent MTase RsmB/NOP-type" evidence="6">
    <location>
        <begin position="138"/>
        <end position="390"/>
    </location>
</feature>
<dbReference type="GO" id="GO:0003723">
    <property type="term" value="F:RNA binding"/>
    <property type="evidence" value="ECO:0007669"/>
    <property type="project" value="UniProtKB-UniRule"/>
</dbReference>
<dbReference type="GeneID" id="78123874"/>
<dbReference type="InterPro" id="IPR023267">
    <property type="entry name" value="RCMT"/>
</dbReference>
<accession>A0A1H3II53</accession>
<proteinExistence type="inferred from homology"/>
<name>A0A1H3II53_9RHOB</name>
<dbReference type="InterPro" id="IPR054728">
    <property type="entry name" value="RsmB-like_ferredoxin"/>
</dbReference>
<dbReference type="SUPFAM" id="SSF53335">
    <property type="entry name" value="S-adenosyl-L-methionine-dependent methyltransferases"/>
    <property type="match status" value="1"/>
</dbReference>
<evidence type="ECO:0000256" key="3">
    <source>
        <dbReference type="ARBA" id="ARBA00022691"/>
    </source>
</evidence>
<keyword evidence="8" id="KW-1185">Reference proteome</keyword>
<keyword evidence="2 5" id="KW-0808">Transferase</keyword>
<gene>
    <name evidence="7" type="ORF">SAMN05444486_1011091</name>
</gene>
<dbReference type="Gene3D" id="3.40.50.150">
    <property type="entry name" value="Vaccinia Virus protein VP39"/>
    <property type="match status" value="1"/>
</dbReference>
<reference evidence="7 8" key="1">
    <citation type="submission" date="2016-10" db="EMBL/GenBank/DDBJ databases">
        <authorList>
            <person name="de Groot N.N."/>
        </authorList>
    </citation>
    <scope>NUCLEOTIDE SEQUENCE [LARGE SCALE GENOMIC DNA]</scope>
    <source>
        <strain evidence="7 8">DSM 24677</strain>
    </source>
</reference>
<dbReference type="PROSITE" id="PS51686">
    <property type="entry name" value="SAM_MT_RSMB_NOP"/>
    <property type="match status" value="1"/>
</dbReference>
<evidence type="ECO:0000256" key="1">
    <source>
        <dbReference type="ARBA" id="ARBA00022603"/>
    </source>
</evidence>
<dbReference type="RefSeq" id="WP_089888444.1">
    <property type="nucleotide sequence ID" value="NZ_CALJFH010000026.1"/>
</dbReference>
<keyword evidence="1 5" id="KW-0489">Methyltransferase</keyword>
<dbReference type="PRINTS" id="PR02008">
    <property type="entry name" value="RCMTFAMILY"/>
</dbReference>
<feature type="active site" description="Nucleophile" evidence="5">
    <location>
        <position position="344"/>
    </location>
</feature>
<comment type="similarity">
    <text evidence="5">Belongs to the class I-like SAM-binding methyltransferase superfamily. RsmB/NOP family.</text>
</comment>
<evidence type="ECO:0000256" key="2">
    <source>
        <dbReference type="ARBA" id="ARBA00022679"/>
    </source>
</evidence>
<dbReference type="CDD" id="cd02440">
    <property type="entry name" value="AdoMet_MTases"/>
    <property type="match status" value="1"/>
</dbReference>
<dbReference type="GO" id="GO:0001510">
    <property type="term" value="P:RNA methylation"/>
    <property type="evidence" value="ECO:0007669"/>
    <property type="project" value="InterPro"/>
</dbReference>
<dbReference type="Pfam" id="PF22458">
    <property type="entry name" value="RsmF-B_ferredox"/>
    <property type="match status" value="1"/>
</dbReference>
<evidence type="ECO:0000259" key="6">
    <source>
        <dbReference type="PROSITE" id="PS51686"/>
    </source>
</evidence>
<dbReference type="STRING" id="576131.SAMN05444486_1011091"/>
<dbReference type="PANTHER" id="PTHR22807">
    <property type="entry name" value="NOP2 YEAST -RELATED NOL1/NOP2/FMU SUN DOMAIN-CONTAINING"/>
    <property type="match status" value="1"/>
</dbReference>
<evidence type="ECO:0000313" key="8">
    <source>
        <dbReference type="Proteomes" id="UP000199026"/>
    </source>
</evidence>
<comment type="caution">
    <text evidence="5">Lacks conserved residue(s) required for the propagation of feature annotation.</text>
</comment>
<keyword evidence="4 5" id="KW-0694">RNA-binding</keyword>